<accession>C8V0Q2</accession>
<dbReference type="SUPFAM" id="SSF53167">
    <property type="entry name" value="Purine and uridine phosphorylases"/>
    <property type="match status" value="1"/>
</dbReference>
<dbReference type="RefSeq" id="XP_663988.1">
    <property type="nucleotide sequence ID" value="XM_658896.1"/>
</dbReference>
<reference evidence="2" key="2">
    <citation type="journal article" date="2009" name="Fungal Genet. Biol.">
        <title>The 2008 update of the Aspergillus nidulans genome annotation: a community effort.</title>
        <authorList>
            <person name="Wortman J.R."/>
            <person name="Gilsenan J.M."/>
            <person name="Joardar V."/>
            <person name="Deegan J."/>
            <person name="Clutterbuck J."/>
            <person name="Andersen M.R."/>
            <person name="Archer D."/>
            <person name="Bencina M."/>
            <person name="Braus G."/>
            <person name="Coutinho P."/>
            <person name="von Dohren H."/>
            <person name="Doonan J."/>
            <person name="Driessen A.J."/>
            <person name="Durek P."/>
            <person name="Espeso E."/>
            <person name="Fekete E."/>
            <person name="Flipphi M."/>
            <person name="Estrada C.G."/>
            <person name="Geysens S."/>
            <person name="Goldman G."/>
            <person name="de Groot P.W."/>
            <person name="Hansen K."/>
            <person name="Harris S.D."/>
            <person name="Heinekamp T."/>
            <person name="Helmstaedt K."/>
            <person name="Henrissat B."/>
            <person name="Hofmann G."/>
            <person name="Homan T."/>
            <person name="Horio T."/>
            <person name="Horiuchi H."/>
            <person name="James S."/>
            <person name="Jones M."/>
            <person name="Karaffa L."/>
            <person name="Karanyi Z."/>
            <person name="Kato M."/>
            <person name="Keller N."/>
            <person name="Kelly D.E."/>
            <person name="Kiel J.A."/>
            <person name="Kim J.M."/>
            <person name="van der Klei I.J."/>
            <person name="Klis F.M."/>
            <person name="Kovalchuk A."/>
            <person name="Krasevec N."/>
            <person name="Kubicek C.P."/>
            <person name="Liu B."/>
            <person name="Maccabe A."/>
            <person name="Meyer V."/>
            <person name="Mirabito P."/>
            <person name="Miskei M."/>
            <person name="Mos M."/>
            <person name="Mullins J."/>
            <person name="Nelson D.R."/>
            <person name="Nielsen J."/>
            <person name="Oakley B.R."/>
            <person name="Osmani S.A."/>
            <person name="Pakula T."/>
            <person name="Paszewski A."/>
            <person name="Paulsen I."/>
            <person name="Pilsyk S."/>
            <person name="Pocsi I."/>
            <person name="Punt P.J."/>
            <person name="Ram A.F."/>
            <person name="Ren Q."/>
            <person name="Robellet X."/>
            <person name="Robson G."/>
            <person name="Seiboth B."/>
            <person name="van Solingen P."/>
            <person name="Specht T."/>
            <person name="Sun J."/>
            <person name="Taheri-Talesh N."/>
            <person name="Takeshita N."/>
            <person name="Ussery D."/>
            <person name="vanKuyk P.A."/>
            <person name="Visser H."/>
            <person name="van de Vondervoort P.J."/>
            <person name="de Vries R.P."/>
            <person name="Walton J."/>
            <person name="Xiang X."/>
            <person name="Xiong Y."/>
            <person name="Zeng A.P."/>
            <person name="Brandt B.W."/>
            <person name="Cornell M.J."/>
            <person name="van den Hondel C.A."/>
            <person name="Visser J."/>
            <person name="Oliver S.G."/>
            <person name="Turner G."/>
        </authorList>
    </citation>
    <scope>GENOME REANNOTATION</scope>
    <source>
        <strain evidence="2">FGSC A4 / ATCC 38163 / CBS 112.46 / NRRL 194 / M139</strain>
    </source>
</reference>
<dbReference type="PANTHER" id="PTHR46082">
    <property type="entry name" value="ATP/GTP-BINDING PROTEIN-RELATED"/>
    <property type="match status" value="1"/>
</dbReference>
<name>Q5AZ96_EMENI</name>
<accession>Q5AZ96</accession>
<dbReference type="OrthoDB" id="1577640at2759"/>
<sequence>MPDPQDYTVGWICAIETEHVAAQRFLDHEFGRPDVLAPNDNNDYTLGKIGGHHVVIAVLPGGEYGTSSAASIARDMLHRFPKIRFGLLVGVGGGVPSSKRDIRLGDIVVSPSQGAGHGGVIQYDFGKEFQEQRFQPTGFLNRQPIILETAVNGLKAQYQRKGHQLEEAINTVLENKRKMRRKYKRRELNSDRLFESQVIHPSDREGTCAEVCDMSRLIIREERDDGEDIPAIHYGLIASGNKLIKDAEFRDKLALEQNILCFEMEGAGLMNHFPCLVIRGICDYADSHKNKEWQEYAAMAAAAYAKDLLCRIVPGR</sequence>
<dbReference type="eggNOG" id="KOG0266">
    <property type="taxonomic scope" value="Eukaryota"/>
</dbReference>
<dbReference type="GO" id="GO:0003824">
    <property type="term" value="F:catalytic activity"/>
    <property type="evidence" value="ECO:0007669"/>
    <property type="project" value="InterPro"/>
</dbReference>
<dbReference type="KEGG" id="ani:ANIA_06384"/>
<dbReference type="GeneID" id="2871279"/>
<keyword evidence="2" id="KW-1185">Reference proteome</keyword>
<proteinExistence type="predicted"/>
<dbReference type="EMBL" id="BN001301">
    <property type="protein sequence ID" value="CBF69573.1"/>
    <property type="molecule type" value="Genomic_DNA"/>
</dbReference>
<dbReference type="InterPro" id="IPR053137">
    <property type="entry name" value="NLR-like"/>
</dbReference>
<reference evidence="2" key="1">
    <citation type="journal article" date="2005" name="Nature">
        <title>Sequencing of Aspergillus nidulans and comparative analysis with A. fumigatus and A. oryzae.</title>
        <authorList>
            <person name="Galagan J.E."/>
            <person name="Calvo S.E."/>
            <person name="Cuomo C."/>
            <person name="Ma L.J."/>
            <person name="Wortman J.R."/>
            <person name="Batzoglou S."/>
            <person name="Lee S.I."/>
            <person name="Basturkmen M."/>
            <person name="Spevak C.C."/>
            <person name="Clutterbuck J."/>
            <person name="Kapitonov V."/>
            <person name="Jurka J."/>
            <person name="Scazzocchio C."/>
            <person name="Farman M."/>
            <person name="Butler J."/>
            <person name="Purcell S."/>
            <person name="Harris S."/>
            <person name="Braus G.H."/>
            <person name="Draht O."/>
            <person name="Busch S."/>
            <person name="D'Enfert C."/>
            <person name="Bouchier C."/>
            <person name="Goldman G.H."/>
            <person name="Bell-Pedersen D."/>
            <person name="Griffiths-Jones S."/>
            <person name="Doonan J.H."/>
            <person name="Yu J."/>
            <person name="Vienken K."/>
            <person name="Pain A."/>
            <person name="Freitag M."/>
            <person name="Selker E.U."/>
            <person name="Archer D.B."/>
            <person name="Penalva M.A."/>
            <person name="Oakley B.R."/>
            <person name="Momany M."/>
            <person name="Tanaka T."/>
            <person name="Kumagai T."/>
            <person name="Asai K."/>
            <person name="Machida M."/>
            <person name="Nierman W.C."/>
            <person name="Denning D.W."/>
            <person name="Caddick M."/>
            <person name="Hynes M."/>
            <person name="Paoletti M."/>
            <person name="Fischer R."/>
            <person name="Miller B."/>
            <person name="Dyer P."/>
            <person name="Sachs M.S."/>
            <person name="Osmani S.A."/>
            <person name="Birren B.W."/>
        </authorList>
    </citation>
    <scope>NUCLEOTIDE SEQUENCE [LARGE SCALE GENOMIC DNA]</scope>
    <source>
        <strain evidence="2">FGSC A4 / ATCC 38163 / CBS 112.46 / NRRL 194 / M139</strain>
    </source>
</reference>
<dbReference type="PANTHER" id="PTHR46082:SF11">
    <property type="entry name" value="AAA+ ATPASE DOMAIN-CONTAINING PROTEIN-RELATED"/>
    <property type="match status" value="1"/>
</dbReference>
<dbReference type="Gene3D" id="3.40.50.1580">
    <property type="entry name" value="Nucleoside phosphorylase domain"/>
    <property type="match status" value="1"/>
</dbReference>
<dbReference type="HOGENOM" id="CLU_000288_34_22_1"/>
<protein>
    <submittedName>
        <fullName evidence="1">Uncharacterized protein</fullName>
    </submittedName>
</protein>
<organism evidence="1 2">
    <name type="scientific">Emericella nidulans (strain FGSC A4 / ATCC 38163 / CBS 112.46 / NRRL 194 / M139)</name>
    <name type="common">Aspergillus nidulans</name>
    <dbReference type="NCBI Taxonomy" id="227321"/>
    <lineage>
        <taxon>Eukaryota</taxon>
        <taxon>Fungi</taxon>
        <taxon>Dikarya</taxon>
        <taxon>Ascomycota</taxon>
        <taxon>Pezizomycotina</taxon>
        <taxon>Eurotiomycetes</taxon>
        <taxon>Eurotiomycetidae</taxon>
        <taxon>Eurotiales</taxon>
        <taxon>Aspergillaceae</taxon>
        <taxon>Aspergillus</taxon>
        <taxon>Aspergillus subgen. Nidulantes</taxon>
    </lineage>
</organism>
<evidence type="ECO:0000313" key="1">
    <source>
        <dbReference type="EMBL" id="CBF69573.1"/>
    </source>
</evidence>
<gene>
    <name evidence="1" type="ORF">ANIA_06384</name>
</gene>
<evidence type="ECO:0000313" key="2">
    <source>
        <dbReference type="Proteomes" id="UP000000560"/>
    </source>
</evidence>
<dbReference type="AlphaFoldDB" id="Q5AZ96"/>
<dbReference type="InParanoid" id="Q5AZ96"/>
<dbReference type="GO" id="GO:0009116">
    <property type="term" value="P:nucleoside metabolic process"/>
    <property type="evidence" value="ECO:0007669"/>
    <property type="project" value="InterPro"/>
</dbReference>
<dbReference type="OMA" id="WICAIET"/>
<dbReference type="InterPro" id="IPR035994">
    <property type="entry name" value="Nucleoside_phosphorylase_sf"/>
</dbReference>
<dbReference type="Proteomes" id="UP000000560">
    <property type="component" value="Chromosome I"/>
</dbReference>